<proteinExistence type="predicted"/>
<dbReference type="InterPro" id="IPR010982">
    <property type="entry name" value="Lambda_DNA-bd_dom_sf"/>
</dbReference>
<evidence type="ECO:0000313" key="3">
    <source>
        <dbReference type="EMBL" id="TDC77514.1"/>
    </source>
</evidence>
<organism evidence="3 4">
    <name type="scientific">Streptomyces hainanensis</name>
    <dbReference type="NCBI Taxonomy" id="402648"/>
    <lineage>
        <taxon>Bacteria</taxon>
        <taxon>Bacillati</taxon>
        <taxon>Actinomycetota</taxon>
        <taxon>Actinomycetes</taxon>
        <taxon>Kitasatosporales</taxon>
        <taxon>Streptomycetaceae</taxon>
        <taxon>Streptomyces</taxon>
    </lineage>
</organism>
<protein>
    <submittedName>
        <fullName evidence="3">XRE family transcriptional regulator</fullName>
    </submittedName>
</protein>
<dbReference type="GO" id="GO:0003677">
    <property type="term" value="F:DNA binding"/>
    <property type="evidence" value="ECO:0007669"/>
    <property type="project" value="InterPro"/>
</dbReference>
<dbReference type="Pfam" id="PF19054">
    <property type="entry name" value="DUF5753"/>
    <property type="match status" value="1"/>
</dbReference>
<dbReference type="SMART" id="SM00530">
    <property type="entry name" value="HTH_XRE"/>
    <property type="match status" value="1"/>
</dbReference>
<evidence type="ECO:0000259" key="2">
    <source>
        <dbReference type="PROSITE" id="PS50943"/>
    </source>
</evidence>
<dbReference type="Proteomes" id="UP000295345">
    <property type="component" value="Unassembled WGS sequence"/>
</dbReference>
<dbReference type="Pfam" id="PF13560">
    <property type="entry name" value="HTH_31"/>
    <property type="match status" value="1"/>
</dbReference>
<feature type="domain" description="HTH cro/C1-type" evidence="2">
    <location>
        <begin position="35"/>
        <end position="89"/>
    </location>
</feature>
<gene>
    <name evidence="3" type="ORF">E1283_07190</name>
</gene>
<reference evidence="3 4" key="1">
    <citation type="submission" date="2019-03" db="EMBL/GenBank/DDBJ databases">
        <title>Draft genome sequences of novel Actinobacteria.</title>
        <authorList>
            <person name="Sahin N."/>
            <person name="Ay H."/>
            <person name="Saygin H."/>
        </authorList>
    </citation>
    <scope>NUCLEOTIDE SEQUENCE [LARGE SCALE GENOMIC DNA]</scope>
    <source>
        <strain evidence="3 4">DSM 41900</strain>
    </source>
</reference>
<feature type="region of interest" description="Disordered" evidence="1">
    <location>
        <begin position="1"/>
        <end position="24"/>
    </location>
</feature>
<keyword evidence="4" id="KW-1185">Reference proteome</keyword>
<accession>A0A4R4TNP4</accession>
<dbReference type="InterPro" id="IPR001387">
    <property type="entry name" value="Cro/C1-type_HTH"/>
</dbReference>
<dbReference type="OrthoDB" id="4081351at2"/>
<dbReference type="CDD" id="cd00093">
    <property type="entry name" value="HTH_XRE"/>
    <property type="match status" value="1"/>
</dbReference>
<name>A0A4R4TNP4_9ACTN</name>
<dbReference type="InterPro" id="IPR043917">
    <property type="entry name" value="DUF5753"/>
</dbReference>
<sequence>MSASGPGRQPSLASVIPMSRRGKPEAAARVLGQYLRDLRRERGLALKDVAEPIRGSAAKVSRLERGVSPPKERDVEDLIAFFKIPEGPAQEIRTLLRQAQESPWWDEFRDVMPGYLRRLIGLEGSALGIYTYENHVVPGLLQTANYARAVIRTALPGKSAADIERRVTLRLTRQGLLSSPQRPVVMALLDESILHRPVGGAEVMCEQLEHLLQVSQLPRVHVRVVGFEKGACRVPCYPITRLHFGDGGPTQVVYVELLGKATYVTSAAEFERYRIVLDRVNQVAEGWQESQDLLHRALAKYRSREQD</sequence>
<comment type="caution">
    <text evidence="3">The sequence shown here is derived from an EMBL/GenBank/DDBJ whole genome shotgun (WGS) entry which is preliminary data.</text>
</comment>
<evidence type="ECO:0000256" key="1">
    <source>
        <dbReference type="SAM" id="MobiDB-lite"/>
    </source>
</evidence>
<evidence type="ECO:0000313" key="4">
    <source>
        <dbReference type="Proteomes" id="UP000295345"/>
    </source>
</evidence>
<dbReference type="SUPFAM" id="SSF47413">
    <property type="entry name" value="lambda repressor-like DNA-binding domains"/>
    <property type="match status" value="1"/>
</dbReference>
<dbReference type="Gene3D" id="1.10.260.40">
    <property type="entry name" value="lambda repressor-like DNA-binding domains"/>
    <property type="match status" value="1"/>
</dbReference>
<dbReference type="AlphaFoldDB" id="A0A4R4TNP4"/>
<dbReference type="PROSITE" id="PS50943">
    <property type="entry name" value="HTH_CROC1"/>
    <property type="match status" value="1"/>
</dbReference>
<dbReference type="EMBL" id="SMKI01000052">
    <property type="protein sequence ID" value="TDC77514.1"/>
    <property type="molecule type" value="Genomic_DNA"/>
</dbReference>